<dbReference type="GO" id="GO:0034628">
    <property type="term" value="P:'de novo' NAD+ biosynthetic process from L-aspartate"/>
    <property type="evidence" value="ECO:0007669"/>
    <property type="project" value="TreeGrafter"/>
</dbReference>
<comment type="caution">
    <text evidence="4">The sequence shown here is derived from an EMBL/GenBank/DDBJ whole genome shotgun (WGS) entry which is preliminary data.</text>
</comment>
<evidence type="ECO:0000256" key="2">
    <source>
        <dbReference type="ARBA" id="ARBA00022827"/>
    </source>
</evidence>
<feature type="domain" description="Fumarate reductase/succinate dehydrogenase flavoprotein-like C-terminal" evidence="3">
    <location>
        <begin position="26"/>
        <end position="106"/>
    </location>
</feature>
<dbReference type="EMBL" id="AJWY01005521">
    <property type="protein sequence ID" value="EKC69393.1"/>
    <property type="molecule type" value="Genomic_DNA"/>
</dbReference>
<comment type="cofactor">
    <cofactor evidence="1">
        <name>FAD</name>
        <dbReference type="ChEBI" id="CHEBI:57692"/>
    </cofactor>
</comment>
<dbReference type="InterPro" id="IPR005288">
    <property type="entry name" value="NadB"/>
</dbReference>
<keyword evidence="2" id="KW-0285">Flavoprotein</keyword>
<sequence length="112" mass="13266">NEKVPEWNDEGTLTNEEKVLITQSVKEVGECMSNYVGIVRSDLRLKRAWDRLDLLYEETENLFKRVKVSKELCELRNMINVGYLITRMAIERKESRGLHYTIDYPVHAYDKK</sequence>
<accession>K1THX5</accession>
<dbReference type="InterPro" id="IPR037099">
    <property type="entry name" value="Fum_R/Succ_DH_flav-like_C_sf"/>
</dbReference>
<evidence type="ECO:0000259" key="3">
    <source>
        <dbReference type="Pfam" id="PF02910"/>
    </source>
</evidence>
<name>K1THX5_9ZZZZ</name>
<dbReference type="Pfam" id="PF02910">
    <property type="entry name" value="Succ_DH_flav_C"/>
    <property type="match status" value="1"/>
</dbReference>
<dbReference type="AlphaFoldDB" id="K1THX5"/>
<organism evidence="4">
    <name type="scientific">human gut metagenome</name>
    <dbReference type="NCBI Taxonomy" id="408170"/>
    <lineage>
        <taxon>unclassified sequences</taxon>
        <taxon>metagenomes</taxon>
        <taxon>organismal metagenomes</taxon>
    </lineage>
</organism>
<dbReference type="SUPFAM" id="SSF46977">
    <property type="entry name" value="Succinate dehydrogenase/fumarate reductase flavoprotein C-terminal domain"/>
    <property type="match status" value="1"/>
</dbReference>
<dbReference type="Gene3D" id="1.20.58.100">
    <property type="entry name" value="Fumarate reductase/succinate dehydrogenase flavoprotein-like, C-terminal domain"/>
    <property type="match status" value="1"/>
</dbReference>
<reference evidence="4" key="1">
    <citation type="journal article" date="2013" name="Environ. Microbiol.">
        <title>Microbiota from the distal guts of lean and obese adolescents exhibit partial functional redundancy besides clear differences in community structure.</title>
        <authorList>
            <person name="Ferrer M."/>
            <person name="Ruiz A."/>
            <person name="Lanza F."/>
            <person name="Haange S.B."/>
            <person name="Oberbach A."/>
            <person name="Till H."/>
            <person name="Bargiela R."/>
            <person name="Campoy C."/>
            <person name="Segura M.T."/>
            <person name="Richter M."/>
            <person name="von Bergen M."/>
            <person name="Seifert J."/>
            <person name="Suarez A."/>
        </authorList>
    </citation>
    <scope>NUCLEOTIDE SEQUENCE</scope>
</reference>
<feature type="non-terminal residue" evidence="4">
    <location>
        <position position="1"/>
    </location>
</feature>
<dbReference type="InterPro" id="IPR015939">
    <property type="entry name" value="Fum_Rdtase/Succ_DH_flav-like_C"/>
</dbReference>
<keyword evidence="2" id="KW-0274">FAD</keyword>
<dbReference type="FunFam" id="1.20.58.100:FF:000002">
    <property type="entry name" value="L-aspartate oxidase"/>
    <property type="match status" value="1"/>
</dbReference>
<evidence type="ECO:0000256" key="1">
    <source>
        <dbReference type="ARBA" id="ARBA00001974"/>
    </source>
</evidence>
<protein>
    <submittedName>
        <fullName evidence="4">L-aspartate oxidase</fullName>
    </submittedName>
</protein>
<gene>
    <name evidence="4" type="ORF">LEA_08316</name>
</gene>
<evidence type="ECO:0000313" key="4">
    <source>
        <dbReference type="EMBL" id="EKC69393.1"/>
    </source>
</evidence>
<proteinExistence type="predicted"/>
<dbReference type="PANTHER" id="PTHR42716">
    <property type="entry name" value="L-ASPARTATE OXIDASE"/>
    <property type="match status" value="1"/>
</dbReference>
<dbReference type="PANTHER" id="PTHR42716:SF2">
    <property type="entry name" value="L-ASPARTATE OXIDASE, CHLOROPLASTIC"/>
    <property type="match status" value="1"/>
</dbReference>
<dbReference type="GO" id="GO:0008734">
    <property type="term" value="F:L-aspartate oxidase activity"/>
    <property type="evidence" value="ECO:0007669"/>
    <property type="project" value="InterPro"/>
</dbReference>